<keyword evidence="2" id="KW-1185">Reference proteome</keyword>
<dbReference type="EMBL" id="CAUYUJ010006483">
    <property type="protein sequence ID" value="CAK0817507.1"/>
    <property type="molecule type" value="Genomic_DNA"/>
</dbReference>
<accession>A0ABN9REQ0</accession>
<name>A0ABN9REQ0_9DINO</name>
<feature type="non-terminal residue" evidence="1">
    <location>
        <position position="1"/>
    </location>
</feature>
<organism evidence="1 2">
    <name type="scientific">Prorocentrum cordatum</name>
    <dbReference type="NCBI Taxonomy" id="2364126"/>
    <lineage>
        <taxon>Eukaryota</taxon>
        <taxon>Sar</taxon>
        <taxon>Alveolata</taxon>
        <taxon>Dinophyceae</taxon>
        <taxon>Prorocentrales</taxon>
        <taxon>Prorocentraceae</taxon>
        <taxon>Prorocentrum</taxon>
    </lineage>
</organism>
<proteinExistence type="predicted"/>
<comment type="caution">
    <text evidence="1">The sequence shown here is derived from an EMBL/GenBank/DDBJ whole genome shotgun (WGS) entry which is preliminary data.</text>
</comment>
<dbReference type="Proteomes" id="UP001189429">
    <property type="component" value="Unassembled WGS sequence"/>
</dbReference>
<protein>
    <submittedName>
        <fullName evidence="1">Uncharacterized protein</fullName>
    </submittedName>
</protein>
<gene>
    <name evidence="1" type="ORF">PCOR1329_LOCUS20110</name>
</gene>
<reference evidence="1" key="1">
    <citation type="submission" date="2023-10" db="EMBL/GenBank/DDBJ databases">
        <authorList>
            <person name="Chen Y."/>
            <person name="Shah S."/>
            <person name="Dougan E. K."/>
            <person name="Thang M."/>
            <person name="Chan C."/>
        </authorList>
    </citation>
    <scope>NUCLEOTIDE SEQUENCE [LARGE SCALE GENOMIC DNA]</scope>
</reference>
<sequence length="148" mass="15153">GGLGLLGPRRLVLRGRQQARELHANNRGADVGRGSSRKCGGLDVLSRRVTSSRGGGIGAAFASRRCLDALPLGRSPLERAVGSLLSSISPGSGERLQAAGSVPPVADCLDCTKEPLSSSFPLSGIAPNRLLGPISIVASRAHSPPFPV</sequence>
<evidence type="ECO:0000313" key="1">
    <source>
        <dbReference type="EMBL" id="CAK0817507.1"/>
    </source>
</evidence>
<evidence type="ECO:0000313" key="2">
    <source>
        <dbReference type="Proteomes" id="UP001189429"/>
    </source>
</evidence>